<dbReference type="GO" id="GO:0071555">
    <property type="term" value="P:cell wall organization"/>
    <property type="evidence" value="ECO:0007669"/>
    <property type="project" value="UniProtKB-KW"/>
</dbReference>
<dbReference type="InterPro" id="IPR013210">
    <property type="entry name" value="LRR_N_plant-typ"/>
</dbReference>
<evidence type="ECO:0000256" key="3">
    <source>
        <dbReference type="ARBA" id="ARBA00022525"/>
    </source>
</evidence>
<dbReference type="FunFam" id="3.80.10.10:FF:000224">
    <property type="entry name" value="Leucine-rich repeat extensin-like protein 1"/>
    <property type="match status" value="1"/>
</dbReference>
<feature type="compositionally biased region" description="Polar residues" evidence="11">
    <location>
        <begin position="36"/>
        <end position="51"/>
    </location>
</feature>
<dbReference type="InterPro" id="IPR051582">
    <property type="entry name" value="LRR_extensin-like_regulator"/>
</dbReference>
<dbReference type="Pfam" id="PF00560">
    <property type="entry name" value="LRR_1"/>
    <property type="match status" value="2"/>
</dbReference>
<feature type="domain" description="Leucine-rich repeat-containing N-terminal plant-type" evidence="13">
    <location>
        <begin position="210"/>
        <end position="243"/>
    </location>
</feature>
<evidence type="ECO:0000256" key="8">
    <source>
        <dbReference type="ARBA" id="ARBA00023278"/>
    </source>
</evidence>
<gene>
    <name evidence="14" type="ORF">SASPL_101140</name>
</gene>
<dbReference type="InterPro" id="IPR032675">
    <property type="entry name" value="LRR_dom_sf"/>
</dbReference>
<feature type="compositionally biased region" description="Basic and acidic residues" evidence="11">
    <location>
        <begin position="125"/>
        <end position="142"/>
    </location>
</feature>
<feature type="signal peptide" evidence="12">
    <location>
        <begin position="1"/>
        <end position="23"/>
    </location>
</feature>
<evidence type="ECO:0000256" key="7">
    <source>
        <dbReference type="ARBA" id="ARBA00023180"/>
    </source>
</evidence>
<evidence type="ECO:0000313" key="15">
    <source>
        <dbReference type="Proteomes" id="UP000298416"/>
    </source>
</evidence>
<comment type="caution">
    <text evidence="14">The sequence shown here is derived from an EMBL/GenBank/DDBJ whole genome shotgun (WGS) entry which is preliminary data.</text>
</comment>
<keyword evidence="15" id="KW-1185">Reference proteome</keyword>
<feature type="compositionally biased region" description="Low complexity" evidence="11">
    <location>
        <begin position="143"/>
        <end position="159"/>
    </location>
</feature>
<evidence type="ECO:0000313" key="14">
    <source>
        <dbReference type="EMBL" id="KAG6436254.1"/>
    </source>
</evidence>
<keyword evidence="3" id="KW-0964">Secreted</keyword>
<keyword evidence="7" id="KW-0325">Glycoprotein</keyword>
<accession>A0A8X8YRD5</accession>
<dbReference type="EMBL" id="PNBA02000001">
    <property type="protein sequence ID" value="KAG6436254.1"/>
    <property type="molecule type" value="Genomic_DNA"/>
</dbReference>
<evidence type="ECO:0000256" key="5">
    <source>
        <dbReference type="ARBA" id="ARBA00022729"/>
    </source>
</evidence>
<keyword evidence="8" id="KW-0379">Hydroxylation</keyword>
<dbReference type="PANTHER" id="PTHR32093">
    <property type="entry name" value="LEUCINE-RICH REPEAT EXTENSIN-LIKE PROTEIN 3-RELATED"/>
    <property type="match status" value="1"/>
</dbReference>
<dbReference type="Pfam" id="PF08263">
    <property type="entry name" value="LRRNT_2"/>
    <property type="match status" value="1"/>
</dbReference>
<comment type="subcellular location">
    <subcellularLocation>
        <location evidence="1">Secreted</location>
        <location evidence="1">Cell wall</location>
    </subcellularLocation>
</comment>
<feature type="region of interest" description="Disordered" evidence="11">
    <location>
        <begin position="532"/>
        <end position="561"/>
    </location>
</feature>
<keyword evidence="2" id="KW-0134">Cell wall</keyword>
<evidence type="ECO:0000256" key="11">
    <source>
        <dbReference type="SAM" id="MobiDB-lite"/>
    </source>
</evidence>
<sequence length="629" mass="70579">MEIKTLGCCLLLIFSQLAIPSFSQLSFQTGLGVGAHSQTGSEETTNPDLESTPTPEPHTTTIPQGKDTENENESTLTPELNNNEEPDVEPTQHTQEKESHIENENEKEPTLTPELNNNEEPDVEPTQHTKEKESHIENEKEPTLTPEPNNNEEPVNHGEPGIETTPIPKEKESTPTPKANNHKESEMCSYKCASEPTPKLANQRLEGAYKALRALKKSIYSDPNGFTSNWEGPDVCSYKGVFCAKAMDDANIVVVAGVDLNRGDIAGHLPSEIGYLVDISLLHLNSNRFCGIIPNEIKNLKLLYELDVSNNRFVGSFPEVVLELPQLKYLDLRYNDFEGELPPGLFDKPLDAIFLNNNRFHSTIPENIGNSPASVIVMSNNHLYGCIPSSIGKMAGKLEEFVVSYNELSGCLPEEITMLNTTKVFDISNNKFMGDLPQGMENMKSIEVLNIGNNKFRSKVSKTVCTLTNLKNFTYSYNFFDAHDPECMINALPVMAIDGRKNCLPREPNQRPEKECRIALSKKVDCNAGCRPPTYGHSPKLDQPKKESPKTPTPHKPTTSFPRHHLLLKWRHQPPPPHRNLLSRLYDKNVLPHASLLRHLQSTLRRPKLNPHLLQLNHSHHQCTLHHLL</sequence>
<feature type="compositionally biased region" description="Basic and acidic residues" evidence="11">
    <location>
        <begin position="94"/>
        <end position="109"/>
    </location>
</feature>
<keyword evidence="4" id="KW-0433">Leucine-rich repeat</keyword>
<evidence type="ECO:0000256" key="9">
    <source>
        <dbReference type="ARBA" id="ARBA00023316"/>
    </source>
</evidence>
<dbReference type="Gene3D" id="3.80.10.10">
    <property type="entry name" value="Ribonuclease Inhibitor"/>
    <property type="match status" value="1"/>
</dbReference>
<feature type="region of interest" description="Disordered" evidence="11">
    <location>
        <begin position="33"/>
        <end position="184"/>
    </location>
</feature>
<evidence type="ECO:0000256" key="2">
    <source>
        <dbReference type="ARBA" id="ARBA00022512"/>
    </source>
</evidence>
<name>A0A8X8YRD5_SALSN</name>
<feature type="compositionally biased region" description="Basic and acidic residues" evidence="11">
    <location>
        <begin position="539"/>
        <end position="549"/>
    </location>
</feature>
<evidence type="ECO:0000256" key="10">
    <source>
        <dbReference type="ARBA" id="ARBA00041871"/>
    </source>
</evidence>
<organism evidence="14">
    <name type="scientific">Salvia splendens</name>
    <name type="common">Scarlet sage</name>
    <dbReference type="NCBI Taxonomy" id="180675"/>
    <lineage>
        <taxon>Eukaryota</taxon>
        <taxon>Viridiplantae</taxon>
        <taxon>Streptophyta</taxon>
        <taxon>Embryophyta</taxon>
        <taxon>Tracheophyta</taxon>
        <taxon>Spermatophyta</taxon>
        <taxon>Magnoliopsida</taxon>
        <taxon>eudicotyledons</taxon>
        <taxon>Gunneridae</taxon>
        <taxon>Pentapetalae</taxon>
        <taxon>asterids</taxon>
        <taxon>lamiids</taxon>
        <taxon>Lamiales</taxon>
        <taxon>Lamiaceae</taxon>
        <taxon>Nepetoideae</taxon>
        <taxon>Mentheae</taxon>
        <taxon>Salviinae</taxon>
        <taxon>Salvia</taxon>
        <taxon>Salvia subgen. Calosphace</taxon>
        <taxon>core Calosphace</taxon>
    </lineage>
</organism>
<evidence type="ECO:0000256" key="12">
    <source>
        <dbReference type="SAM" id="SignalP"/>
    </source>
</evidence>
<keyword evidence="5 12" id="KW-0732">Signal</keyword>
<dbReference type="PANTHER" id="PTHR32093:SF124">
    <property type="entry name" value="POLLEN-SPECIFIC LEUCINE-RICH REPEAT EXTENSIN-LIKE PROTEIN 1"/>
    <property type="match status" value="1"/>
</dbReference>
<reference evidence="14" key="2">
    <citation type="submission" date="2020-08" db="EMBL/GenBank/DDBJ databases">
        <title>Plant Genome Project.</title>
        <authorList>
            <person name="Zhang R.-G."/>
        </authorList>
    </citation>
    <scope>NUCLEOTIDE SEQUENCE</scope>
    <source>
        <strain evidence="14">Huo1</strain>
        <tissue evidence="14">Leaf</tissue>
    </source>
</reference>
<dbReference type="AlphaFoldDB" id="A0A8X8YRD5"/>
<feature type="chain" id="PRO_5036484174" description="Cell wall hydroxyproline-rich glycoprotein" evidence="12">
    <location>
        <begin position="24"/>
        <end position="629"/>
    </location>
</feature>
<evidence type="ECO:0000256" key="6">
    <source>
        <dbReference type="ARBA" id="ARBA00022737"/>
    </source>
</evidence>
<dbReference type="SUPFAM" id="SSF52058">
    <property type="entry name" value="L domain-like"/>
    <property type="match status" value="1"/>
</dbReference>
<protein>
    <recommendedName>
        <fullName evidence="10">Cell wall hydroxyproline-rich glycoprotein</fullName>
    </recommendedName>
</protein>
<reference evidence="14" key="1">
    <citation type="submission" date="2018-01" db="EMBL/GenBank/DDBJ databases">
        <authorList>
            <person name="Mao J.F."/>
        </authorList>
    </citation>
    <scope>NUCLEOTIDE SEQUENCE</scope>
    <source>
        <strain evidence="14">Huo1</strain>
        <tissue evidence="14">Leaf</tissue>
    </source>
</reference>
<evidence type="ECO:0000256" key="4">
    <source>
        <dbReference type="ARBA" id="ARBA00022614"/>
    </source>
</evidence>
<evidence type="ECO:0000256" key="1">
    <source>
        <dbReference type="ARBA" id="ARBA00004191"/>
    </source>
</evidence>
<keyword evidence="6" id="KW-0677">Repeat</keyword>
<keyword evidence="9" id="KW-0961">Cell wall biogenesis/degradation</keyword>
<dbReference type="Proteomes" id="UP000298416">
    <property type="component" value="Unassembled WGS sequence"/>
</dbReference>
<evidence type="ECO:0000259" key="13">
    <source>
        <dbReference type="Pfam" id="PF08263"/>
    </source>
</evidence>
<dbReference type="InterPro" id="IPR001611">
    <property type="entry name" value="Leu-rich_rpt"/>
</dbReference>
<proteinExistence type="predicted"/>